<feature type="coiled-coil region" evidence="1">
    <location>
        <begin position="444"/>
        <end position="471"/>
    </location>
</feature>
<sequence>MSNFFRDNNIVFKPRRNIFSKLRNPKDGESDVSNSSSIMDNPFFNKTDDSMKISTPNDKQPIPKDIMRSTPTSSPIRNLRVENMEPEGEEEGELEITEVREVTLPALDPLLKNTGKEEEYSELAANTTVNASSNDVLLEAFTNTQRICSKLKLELQRQQQKNGQQKEQIDQYKSEISNMSDKIGSHRNLLTLLEEQMKALKQNKSETDILISELSSNYTTLSNKVKTSTAECESLKSTLHQQKSYQKNLELTIQQKKKELDYLKKELDNCSGQLSEEKIKYNELLQQITTSKTEITATFRELFAKNGTEVITNIEDLQNRISTSTSSIEDRIKEHSVDIKNTLVVDFNTNKEFILTELDKQNNIFTELTLETKEIIGNETKKMFKGFTDVNTALTEMKSIFNKASDQSEELIKTSFDLNKKSLEEAVSGLSSDIQNIPKILSTLDQKIASAANYESQINSLKEQLQSVMLQKTEVVSLLKSKDHEIEELNTKIFLKTHELDELSSKDERLQNELITEKRLRESSENDLSQLKKESDETTASLHSKLSAKTEIASLLEKELETSKQELQTANRTNNQINEELQAFKSKIDTLQQQFQKVNVELVQSKAKELELEEINRSLKEQFDELETTSNQTSGSVIKLNDKIHQLEKDKSSLNLEKLSLLDKIDELENKLKGTNNQKRTSVVFDHLKQKNNGNNTKSNEDDAFALSSDDLELTNPEFSLIKPIEPCRMPSKLVKSSRRKKLLLSDDMEESSRLKRSKRFK</sequence>
<protein>
    <submittedName>
        <fullName evidence="3">Synaptonemal complex protein ZIP1</fullName>
    </submittedName>
</protein>
<dbReference type="Proteomes" id="UP000422736">
    <property type="component" value="Chromosome 3"/>
</dbReference>
<keyword evidence="4" id="KW-1185">Reference proteome</keyword>
<evidence type="ECO:0000256" key="1">
    <source>
        <dbReference type="SAM" id="Coils"/>
    </source>
</evidence>
<reference evidence="3 4" key="1">
    <citation type="submission" date="2016-03" db="EMBL/GenBank/DDBJ databases">
        <title>How can Kluyveromyces marxianus grow so fast - potential evolutionary course in Saccharomyces Complex revealed by comparative genomics.</title>
        <authorList>
            <person name="Mo W."/>
            <person name="Lu W."/>
            <person name="Yang X."/>
            <person name="Qi J."/>
            <person name="Lv H."/>
        </authorList>
    </citation>
    <scope>NUCLEOTIDE SEQUENCE [LARGE SCALE GENOMIC DNA]</scope>
    <source>
        <strain evidence="3 4">FIM1</strain>
    </source>
</reference>
<feature type="region of interest" description="Disordered" evidence="2">
    <location>
        <begin position="525"/>
        <end position="544"/>
    </location>
</feature>
<evidence type="ECO:0000313" key="3">
    <source>
        <dbReference type="EMBL" id="QGN15420.1"/>
    </source>
</evidence>
<feature type="compositionally biased region" description="Basic and acidic residues" evidence="2">
    <location>
        <begin position="525"/>
        <end position="536"/>
    </location>
</feature>
<feature type="region of interest" description="Disordered" evidence="2">
    <location>
        <begin position="22"/>
        <end position="74"/>
    </location>
</feature>
<accession>A0ABX6ESX8</accession>
<keyword evidence="1" id="KW-0175">Coiled coil</keyword>
<organism evidence="3 4">
    <name type="scientific">Kluyveromyces marxianus</name>
    <name type="common">Yeast</name>
    <name type="synonym">Candida kefyr</name>
    <dbReference type="NCBI Taxonomy" id="4911"/>
    <lineage>
        <taxon>Eukaryota</taxon>
        <taxon>Fungi</taxon>
        <taxon>Dikarya</taxon>
        <taxon>Ascomycota</taxon>
        <taxon>Saccharomycotina</taxon>
        <taxon>Saccharomycetes</taxon>
        <taxon>Saccharomycetales</taxon>
        <taxon>Saccharomycetaceae</taxon>
        <taxon>Kluyveromyces</taxon>
    </lineage>
</organism>
<dbReference type="EMBL" id="CP015056">
    <property type="protein sequence ID" value="QGN15420.1"/>
    <property type="molecule type" value="Genomic_DNA"/>
</dbReference>
<reference evidence="3 4" key="2">
    <citation type="submission" date="2019-11" db="EMBL/GenBank/DDBJ databases">
        <authorList>
            <person name="Lu H."/>
        </authorList>
    </citation>
    <scope>NUCLEOTIDE SEQUENCE [LARGE SCALE GENOMIC DNA]</scope>
    <source>
        <strain evidence="3 4">FIM1</strain>
    </source>
</reference>
<evidence type="ECO:0000313" key="4">
    <source>
        <dbReference type="Proteomes" id="UP000422736"/>
    </source>
</evidence>
<feature type="coiled-coil region" evidence="1">
    <location>
        <begin position="246"/>
        <end position="287"/>
    </location>
</feature>
<gene>
    <name evidence="3" type="primary">ZIP1</name>
    <name evidence="3" type="ORF">FIM1_2110</name>
</gene>
<proteinExistence type="predicted"/>
<name>A0ABX6ESX8_KLUMA</name>
<feature type="coiled-coil region" evidence="1">
    <location>
        <begin position="148"/>
        <end position="210"/>
    </location>
</feature>
<evidence type="ECO:0000256" key="2">
    <source>
        <dbReference type="SAM" id="MobiDB-lite"/>
    </source>
</evidence>